<gene>
    <name evidence="2" type="ORF">J4G78_03325</name>
</gene>
<evidence type="ECO:0000313" key="3">
    <source>
        <dbReference type="Proteomes" id="UP000663923"/>
    </source>
</evidence>
<name>A0ABX7T4X4_9SPHN</name>
<sequence length="135" mass="14654">MIKQAVLFVASTGLLVYFIMPADKEKPSQPAVQEASGSKSNSQKEIADSWYADSGDEEDFVFGEPLVYSEEDKPSSNNVGEEEGGSQPVVNDVARIEKKRNYVSPAVYNKAPKPGGLGSKERPIDMSPPGGRQKF</sequence>
<evidence type="ECO:0000313" key="2">
    <source>
        <dbReference type="EMBL" id="QTD56635.1"/>
    </source>
</evidence>
<evidence type="ECO:0000256" key="1">
    <source>
        <dbReference type="SAM" id="MobiDB-lite"/>
    </source>
</evidence>
<keyword evidence="3" id="KW-1185">Reference proteome</keyword>
<accession>A0ABX7T4X4</accession>
<dbReference type="EMBL" id="CP071794">
    <property type="protein sequence ID" value="QTD56635.1"/>
    <property type="molecule type" value="Genomic_DNA"/>
</dbReference>
<dbReference type="Proteomes" id="UP000663923">
    <property type="component" value="Chromosome"/>
</dbReference>
<feature type="region of interest" description="Disordered" evidence="1">
    <location>
        <begin position="25"/>
        <end position="93"/>
    </location>
</feature>
<feature type="compositionally biased region" description="Polar residues" evidence="1">
    <location>
        <begin position="35"/>
        <end position="44"/>
    </location>
</feature>
<feature type="region of interest" description="Disordered" evidence="1">
    <location>
        <begin position="105"/>
        <end position="135"/>
    </location>
</feature>
<proteinExistence type="predicted"/>
<protein>
    <submittedName>
        <fullName evidence="2">Uncharacterized protein</fullName>
    </submittedName>
</protein>
<reference evidence="2 3" key="1">
    <citation type="submission" date="2021-03" db="EMBL/GenBank/DDBJ databases">
        <title>Complete genome of Parasphingorhabdus_sp.JHSY0214.</title>
        <authorList>
            <person name="Yoo J.H."/>
            <person name="Bae J.W."/>
        </authorList>
    </citation>
    <scope>NUCLEOTIDE SEQUENCE [LARGE SCALE GENOMIC DNA]</scope>
    <source>
        <strain evidence="2 3">JHSY0214</strain>
    </source>
</reference>
<organism evidence="2 3">
    <name type="scientific">Parasphingorhabdus cellanae</name>
    <dbReference type="NCBI Taxonomy" id="2806553"/>
    <lineage>
        <taxon>Bacteria</taxon>
        <taxon>Pseudomonadati</taxon>
        <taxon>Pseudomonadota</taxon>
        <taxon>Alphaproteobacteria</taxon>
        <taxon>Sphingomonadales</taxon>
        <taxon>Sphingomonadaceae</taxon>
        <taxon>Parasphingorhabdus</taxon>
    </lineage>
</organism>
<dbReference type="RefSeq" id="WP_207988466.1">
    <property type="nucleotide sequence ID" value="NZ_CP071794.1"/>
</dbReference>